<feature type="binding site" evidence="10">
    <location>
        <begin position="407"/>
        <end position="408"/>
    </location>
    <ligand>
        <name>substrate</name>
    </ligand>
</feature>
<feature type="active site" description="Nucleophile" evidence="9 11">
    <location>
        <position position="352"/>
    </location>
</feature>
<evidence type="ECO:0000256" key="6">
    <source>
        <dbReference type="ARBA" id="ARBA00023277"/>
    </source>
</evidence>
<evidence type="ECO:0000256" key="13">
    <source>
        <dbReference type="SAM" id="MobiDB-lite"/>
    </source>
</evidence>
<name>A0A538UDJ3_UNCEI</name>
<protein>
    <recommendedName>
        <fullName evidence="3 12">Beta-glucosidase</fullName>
        <ecNumber evidence="3 12">3.2.1.21</ecNumber>
    </recommendedName>
</protein>
<feature type="binding site" evidence="10">
    <location>
        <position position="166"/>
    </location>
    <ligand>
        <name>substrate</name>
    </ligand>
</feature>
<proteinExistence type="inferred from homology"/>
<keyword evidence="8" id="KW-0624">Polysaccharide degradation</keyword>
<dbReference type="Gene3D" id="3.20.20.80">
    <property type="entry name" value="Glycosidases"/>
    <property type="match status" value="1"/>
</dbReference>
<feature type="binding site" evidence="10">
    <location>
        <position position="122"/>
    </location>
    <ligand>
        <name>substrate</name>
    </ligand>
</feature>
<dbReference type="NCBIfam" id="TIGR03356">
    <property type="entry name" value="BGL"/>
    <property type="match status" value="1"/>
</dbReference>
<accession>A0A538UDJ3</accession>
<evidence type="ECO:0000256" key="12">
    <source>
        <dbReference type="RuleBase" id="RU361175"/>
    </source>
</evidence>
<comment type="caution">
    <text evidence="14">The sequence shown here is derived from an EMBL/GenBank/DDBJ whole genome shotgun (WGS) entry which is preliminary data.</text>
</comment>
<evidence type="ECO:0000256" key="2">
    <source>
        <dbReference type="ARBA" id="ARBA00010838"/>
    </source>
</evidence>
<keyword evidence="4 12" id="KW-0378">Hydrolase</keyword>
<evidence type="ECO:0000313" key="14">
    <source>
        <dbReference type="EMBL" id="TMQ73789.1"/>
    </source>
</evidence>
<dbReference type="Proteomes" id="UP000319771">
    <property type="component" value="Unassembled WGS sequence"/>
</dbReference>
<evidence type="ECO:0000256" key="10">
    <source>
        <dbReference type="PIRSR" id="PIRSR617736-2"/>
    </source>
</evidence>
<dbReference type="GO" id="GO:0005829">
    <property type="term" value="C:cytosol"/>
    <property type="evidence" value="ECO:0007669"/>
    <property type="project" value="TreeGrafter"/>
</dbReference>
<comment type="catalytic activity">
    <reaction evidence="1 12">
        <text>Hydrolysis of terminal, non-reducing beta-D-glucosyl residues with release of beta-D-glucose.</text>
        <dbReference type="EC" id="3.2.1.21"/>
    </reaction>
</comment>
<dbReference type="Pfam" id="PF00232">
    <property type="entry name" value="Glyco_hydro_1"/>
    <property type="match status" value="1"/>
</dbReference>
<feature type="binding site" evidence="10">
    <location>
        <position position="21"/>
    </location>
    <ligand>
        <name>substrate</name>
    </ligand>
</feature>
<evidence type="ECO:0000256" key="3">
    <source>
        <dbReference type="ARBA" id="ARBA00012744"/>
    </source>
</evidence>
<evidence type="ECO:0000256" key="8">
    <source>
        <dbReference type="ARBA" id="ARBA00023326"/>
    </source>
</evidence>
<evidence type="ECO:0000256" key="7">
    <source>
        <dbReference type="ARBA" id="ARBA00023295"/>
    </source>
</evidence>
<dbReference type="PANTHER" id="PTHR10353">
    <property type="entry name" value="GLYCOSYL HYDROLASE"/>
    <property type="match status" value="1"/>
</dbReference>
<dbReference type="InterPro" id="IPR017736">
    <property type="entry name" value="Glyco_hydro_1_beta-glucosidase"/>
</dbReference>
<dbReference type="PROSITE" id="PS00572">
    <property type="entry name" value="GLYCOSYL_HYDROL_F1_1"/>
    <property type="match status" value="1"/>
</dbReference>
<feature type="active site" description="Proton donor" evidence="9">
    <location>
        <position position="167"/>
    </location>
</feature>
<dbReference type="PANTHER" id="PTHR10353:SF36">
    <property type="entry name" value="LP05116P"/>
    <property type="match status" value="1"/>
</dbReference>
<evidence type="ECO:0000256" key="4">
    <source>
        <dbReference type="ARBA" id="ARBA00022801"/>
    </source>
</evidence>
<dbReference type="GO" id="GO:0008422">
    <property type="term" value="F:beta-glucosidase activity"/>
    <property type="evidence" value="ECO:0007669"/>
    <property type="project" value="UniProtKB-EC"/>
</dbReference>
<evidence type="ECO:0000256" key="11">
    <source>
        <dbReference type="PROSITE-ProRule" id="PRU10055"/>
    </source>
</evidence>
<feature type="binding site" evidence="10">
    <location>
        <position position="400"/>
    </location>
    <ligand>
        <name>substrate</name>
    </ligand>
</feature>
<sequence length="470" mass="51819">MPSRTGFPDHFLWGVATSAYQIEGSPLADGASPSIWHRFSHTPGATHGGDTGDVACDHYRRYREDVALMRDLGIPAYRFSLSWGRLLRDGRGPANPPGLDFYSRLIDLLLAAGIRPMVTLCHWDLPAALDDLGGWRHRDSIDWFADYAELAFRAYGDRVDLWATFNEPWMMSDAGYLKGLHAPGHRDPGEAVRAAHHLLCAHGAAVERFRAGPGGAIGLVVNLEPKHPATDAAADAAAAARAGAYMNRHYLDPLFLGHYPEELPAMFGDAWPRWEIEDFARIRQPIDFLGVNYYSRGIVRDDPASPPARARSILPEHAPRTAMGWEIHPDGLREILEWVKARYGDLPLYVTENGAAFDDPPAGLGGPIEDAPRVEYLRDHLSATRTALANGVDVRGYFAWSLLDNFEWQYGYAKRFGLVHVDFTTQRRTPKRSALFYRDVIRSHGGAIGPNPAAGTVSGSGPHSRGACAP</sequence>
<keyword evidence="6" id="KW-0119">Carbohydrate metabolism</keyword>
<dbReference type="EC" id="3.2.1.21" evidence="3 12"/>
<dbReference type="PROSITE" id="PS00653">
    <property type="entry name" value="GLYCOSYL_HYDROL_F1_2"/>
    <property type="match status" value="1"/>
</dbReference>
<gene>
    <name evidence="14" type="ORF">E6K81_02830</name>
</gene>
<evidence type="ECO:0000313" key="15">
    <source>
        <dbReference type="Proteomes" id="UP000319771"/>
    </source>
</evidence>
<dbReference type="InterPro" id="IPR001360">
    <property type="entry name" value="Glyco_hydro_1"/>
</dbReference>
<feature type="region of interest" description="Disordered" evidence="13">
    <location>
        <begin position="448"/>
        <end position="470"/>
    </location>
</feature>
<comment type="similarity">
    <text evidence="2 12">Belongs to the glycosyl hydrolase 1 family.</text>
</comment>
<dbReference type="InterPro" id="IPR033132">
    <property type="entry name" value="GH_1_N_CS"/>
</dbReference>
<dbReference type="InterPro" id="IPR018120">
    <property type="entry name" value="Glyco_hydro_1_AS"/>
</dbReference>
<dbReference type="FunFam" id="3.20.20.80:FF:000004">
    <property type="entry name" value="Beta-glucosidase 6-phospho-beta-glucosidase"/>
    <property type="match status" value="1"/>
</dbReference>
<evidence type="ECO:0000256" key="1">
    <source>
        <dbReference type="ARBA" id="ARBA00000448"/>
    </source>
</evidence>
<organism evidence="14 15">
    <name type="scientific">Eiseniibacteriota bacterium</name>
    <dbReference type="NCBI Taxonomy" id="2212470"/>
    <lineage>
        <taxon>Bacteria</taxon>
        <taxon>Candidatus Eiseniibacteriota</taxon>
    </lineage>
</organism>
<evidence type="ECO:0000256" key="9">
    <source>
        <dbReference type="PIRSR" id="PIRSR617736-1"/>
    </source>
</evidence>
<dbReference type="EMBL" id="VBPB01000041">
    <property type="protein sequence ID" value="TMQ73789.1"/>
    <property type="molecule type" value="Genomic_DNA"/>
</dbReference>
<dbReference type="AlphaFoldDB" id="A0A538UDJ3"/>
<feature type="binding site" evidence="10">
    <location>
        <position position="294"/>
    </location>
    <ligand>
        <name>substrate</name>
    </ligand>
</feature>
<dbReference type="InterPro" id="IPR017853">
    <property type="entry name" value="GH"/>
</dbReference>
<dbReference type="GO" id="GO:0030245">
    <property type="term" value="P:cellulose catabolic process"/>
    <property type="evidence" value="ECO:0007669"/>
    <property type="project" value="UniProtKB-KW"/>
</dbReference>
<reference evidence="14 15" key="1">
    <citation type="journal article" date="2019" name="Nat. Microbiol.">
        <title>Mediterranean grassland soil C-N compound turnover is dependent on rainfall and depth, and is mediated by genomically divergent microorganisms.</title>
        <authorList>
            <person name="Diamond S."/>
            <person name="Andeer P.F."/>
            <person name="Li Z."/>
            <person name="Crits-Christoph A."/>
            <person name="Burstein D."/>
            <person name="Anantharaman K."/>
            <person name="Lane K.R."/>
            <person name="Thomas B.C."/>
            <person name="Pan C."/>
            <person name="Northen T.R."/>
            <person name="Banfield J.F."/>
        </authorList>
    </citation>
    <scope>NUCLEOTIDE SEQUENCE [LARGE SCALE GENOMIC DNA]</scope>
    <source>
        <strain evidence="14">WS_11</strain>
    </source>
</reference>
<keyword evidence="5" id="KW-0136">Cellulose degradation</keyword>
<keyword evidence="7 12" id="KW-0326">Glycosidase</keyword>
<dbReference type="PRINTS" id="PR00131">
    <property type="entry name" value="GLHYDRLASE1"/>
</dbReference>
<evidence type="ECO:0000256" key="5">
    <source>
        <dbReference type="ARBA" id="ARBA00023001"/>
    </source>
</evidence>
<dbReference type="SUPFAM" id="SSF51445">
    <property type="entry name" value="(Trans)glycosidases"/>
    <property type="match status" value="1"/>
</dbReference>